<keyword evidence="5" id="KW-0315">Glutamine amidotransferase</keyword>
<dbReference type="PANTHER" id="PTHR42701">
    <property type="entry name" value="IMIDAZOLE GLYCEROL PHOSPHATE SYNTHASE SUBUNIT HISH"/>
    <property type="match status" value="1"/>
</dbReference>
<feature type="domain" description="Glutamine amidotransferase" evidence="11">
    <location>
        <begin position="12"/>
        <end position="206"/>
    </location>
</feature>
<evidence type="ECO:0000256" key="9">
    <source>
        <dbReference type="ARBA" id="ARBA00049534"/>
    </source>
</evidence>
<dbReference type="PANTHER" id="PTHR42701:SF1">
    <property type="entry name" value="IMIDAZOLE GLYCEROL PHOSPHATE SYNTHASE SUBUNIT HISH"/>
    <property type="match status" value="1"/>
</dbReference>
<dbReference type="HAMAP" id="MF_00278">
    <property type="entry name" value="HisH"/>
    <property type="match status" value="1"/>
</dbReference>
<dbReference type="Gene3D" id="3.40.50.880">
    <property type="match status" value="1"/>
</dbReference>
<evidence type="ECO:0000256" key="6">
    <source>
        <dbReference type="ARBA" id="ARBA00023102"/>
    </source>
</evidence>
<dbReference type="Proteomes" id="UP001174909">
    <property type="component" value="Unassembled WGS sequence"/>
</dbReference>
<keyword evidence="3" id="KW-0028">Amino-acid biosynthesis</keyword>
<gene>
    <name evidence="12" type="ORF">GBAR_LOCUS10751</name>
</gene>
<sequence>MAEDPPREPRIVVIDYDSGNLRSVARAVEKAGVVPCVTSDPARVASADAVVLPGVGSGPAAMSALRSRGLVQPLLEYIASGRPFLGVCLGLQLLLDATDEGDADCIGLVPGRVRRLPEGRKVPHMGWNTVHFQSDHPLWAGIPQDSHFYFVHSYYADPTHRDHVAGLTDYGVEFCSIYARDNVVATQFHPEKSGENGLRIYANFVDQITGTVA</sequence>
<dbReference type="AlphaFoldDB" id="A0AA35WDW5"/>
<dbReference type="InterPro" id="IPR017926">
    <property type="entry name" value="GATASE"/>
</dbReference>
<evidence type="ECO:0000256" key="4">
    <source>
        <dbReference type="ARBA" id="ARBA00022801"/>
    </source>
</evidence>
<proteinExistence type="inferred from homology"/>
<evidence type="ECO:0000256" key="5">
    <source>
        <dbReference type="ARBA" id="ARBA00022962"/>
    </source>
</evidence>
<reference evidence="12" key="1">
    <citation type="submission" date="2023-03" db="EMBL/GenBank/DDBJ databases">
        <authorList>
            <person name="Steffen K."/>
            <person name="Cardenas P."/>
        </authorList>
    </citation>
    <scope>NUCLEOTIDE SEQUENCE</scope>
</reference>
<comment type="subunit">
    <text evidence="2">Heterodimer of HisH and HisF.</text>
</comment>
<comment type="caution">
    <text evidence="12">The sequence shown here is derived from an EMBL/GenBank/DDBJ whole genome shotgun (WGS) entry which is preliminary data.</text>
</comment>
<dbReference type="CDD" id="cd01748">
    <property type="entry name" value="GATase1_IGP_Synthase"/>
    <property type="match status" value="1"/>
</dbReference>
<evidence type="ECO:0000256" key="8">
    <source>
        <dbReference type="ARBA" id="ARBA00047838"/>
    </source>
</evidence>
<dbReference type="GO" id="GO:0004359">
    <property type="term" value="F:glutaminase activity"/>
    <property type="evidence" value="ECO:0007669"/>
    <property type="project" value="UniProtKB-EC"/>
</dbReference>
<dbReference type="InterPro" id="IPR010139">
    <property type="entry name" value="Imidazole-glycPsynth_HisH"/>
</dbReference>
<organism evidence="12 13">
    <name type="scientific">Geodia barretti</name>
    <name type="common">Barrett's horny sponge</name>
    <dbReference type="NCBI Taxonomy" id="519541"/>
    <lineage>
        <taxon>Eukaryota</taxon>
        <taxon>Metazoa</taxon>
        <taxon>Porifera</taxon>
        <taxon>Demospongiae</taxon>
        <taxon>Heteroscleromorpha</taxon>
        <taxon>Tetractinellida</taxon>
        <taxon>Astrophorina</taxon>
        <taxon>Geodiidae</taxon>
        <taxon>Geodia</taxon>
    </lineage>
</organism>
<evidence type="ECO:0000256" key="3">
    <source>
        <dbReference type="ARBA" id="ARBA00022605"/>
    </source>
</evidence>
<accession>A0AA35WDW5</accession>
<dbReference type="InterPro" id="IPR029062">
    <property type="entry name" value="Class_I_gatase-like"/>
</dbReference>
<dbReference type="PIRSF" id="PIRSF000495">
    <property type="entry name" value="Amidotransf_hisH"/>
    <property type="match status" value="1"/>
</dbReference>
<keyword evidence="7" id="KW-0456">Lyase</keyword>
<evidence type="ECO:0000256" key="10">
    <source>
        <dbReference type="PIRSR" id="PIRSR000495-1"/>
    </source>
</evidence>
<feature type="active site" evidence="10">
    <location>
        <position position="191"/>
    </location>
</feature>
<name>A0AA35WDW5_GEOBA</name>
<dbReference type="GO" id="GO:0016829">
    <property type="term" value="F:lyase activity"/>
    <property type="evidence" value="ECO:0007669"/>
    <property type="project" value="UniProtKB-KW"/>
</dbReference>
<keyword evidence="4" id="KW-0378">Hydrolase</keyword>
<comment type="catalytic activity">
    <reaction evidence="9">
        <text>L-glutamine + H2O = L-glutamate + NH4(+)</text>
        <dbReference type="Rhea" id="RHEA:15889"/>
        <dbReference type="ChEBI" id="CHEBI:15377"/>
        <dbReference type="ChEBI" id="CHEBI:28938"/>
        <dbReference type="ChEBI" id="CHEBI:29985"/>
        <dbReference type="ChEBI" id="CHEBI:58359"/>
        <dbReference type="EC" id="3.5.1.2"/>
    </reaction>
</comment>
<keyword evidence="13" id="KW-1185">Reference proteome</keyword>
<dbReference type="GO" id="GO:0000105">
    <property type="term" value="P:L-histidine biosynthetic process"/>
    <property type="evidence" value="ECO:0007669"/>
    <property type="project" value="UniProtKB-KW"/>
</dbReference>
<evidence type="ECO:0000313" key="12">
    <source>
        <dbReference type="EMBL" id="CAI8017798.1"/>
    </source>
</evidence>
<evidence type="ECO:0000256" key="2">
    <source>
        <dbReference type="ARBA" id="ARBA00011152"/>
    </source>
</evidence>
<feature type="active site" description="Nucleophile" evidence="10">
    <location>
        <position position="88"/>
    </location>
</feature>
<comment type="catalytic activity">
    <reaction evidence="8">
        <text>5-[(5-phospho-1-deoxy-D-ribulos-1-ylimino)methylamino]-1-(5-phospho-beta-D-ribosyl)imidazole-4-carboxamide + L-glutamine = D-erythro-1-(imidazol-4-yl)glycerol 3-phosphate + 5-amino-1-(5-phospho-beta-D-ribosyl)imidazole-4-carboxamide + L-glutamate + H(+)</text>
        <dbReference type="Rhea" id="RHEA:24793"/>
        <dbReference type="ChEBI" id="CHEBI:15378"/>
        <dbReference type="ChEBI" id="CHEBI:29985"/>
        <dbReference type="ChEBI" id="CHEBI:58278"/>
        <dbReference type="ChEBI" id="CHEBI:58359"/>
        <dbReference type="ChEBI" id="CHEBI:58475"/>
        <dbReference type="ChEBI" id="CHEBI:58525"/>
        <dbReference type="EC" id="4.3.2.10"/>
    </reaction>
</comment>
<protein>
    <submittedName>
        <fullName evidence="12">Imidazole glycerol phosphate synthase subunit HisH</fullName>
    </submittedName>
</protein>
<keyword evidence="6" id="KW-0368">Histidine biosynthesis</keyword>
<feature type="active site" evidence="10">
    <location>
        <position position="189"/>
    </location>
</feature>
<comment type="pathway">
    <text evidence="1">Amino-acid biosynthesis; L-histidine biosynthesis; L-histidine from 5-phospho-alpha-D-ribose 1-diphosphate: step 5/9.</text>
</comment>
<evidence type="ECO:0000256" key="7">
    <source>
        <dbReference type="ARBA" id="ARBA00023239"/>
    </source>
</evidence>
<dbReference type="SUPFAM" id="SSF52317">
    <property type="entry name" value="Class I glutamine amidotransferase-like"/>
    <property type="match status" value="1"/>
</dbReference>
<dbReference type="EMBL" id="CASHTH010001658">
    <property type="protein sequence ID" value="CAI8017798.1"/>
    <property type="molecule type" value="Genomic_DNA"/>
</dbReference>
<dbReference type="PROSITE" id="PS51273">
    <property type="entry name" value="GATASE_TYPE_1"/>
    <property type="match status" value="1"/>
</dbReference>
<evidence type="ECO:0000259" key="11">
    <source>
        <dbReference type="Pfam" id="PF00117"/>
    </source>
</evidence>
<dbReference type="Pfam" id="PF00117">
    <property type="entry name" value="GATase"/>
    <property type="match status" value="1"/>
</dbReference>
<dbReference type="GO" id="GO:0000107">
    <property type="term" value="F:imidazoleglycerol-phosphate synthase activity"/>
    <property type="evidence" value="ECO:0007669"/>
    <property type="project" value="TreeGrafter"/>
</dbReference>
<evidence type="ECO:0000313" key="13">
    <source>
        <dbReference type="Proteomes" id="UP001174909"/>
    </source>
</evidence>
<evidence type="ECO:0000256" key="1">
    <source>
        <dbReference type="ARBA" id="ARBA00005091"/>
    </source>
</evidence>
<dbReference type="NCBIfam" id="TIGR01855">
    <property type="entry name" value="IMP_synth_hisH"/>
    <property type="match status" value="1"/>
</dbReference>